<dbReference type="Proteomes" id="UP001596514">
    <property type="component" value="Unassembled WGS sequence"/>
</dbReference>
<keyword evidence="8" id="KW-1185">Reference proteome</keyword>
<dbReference type="SMART" id="SM00382">
    <property type="entry name" value="AAA"/>
    <property type="match status" value="1"/>
</dbReference>
<dbReference type="Pfam" id="PF00005">
    <property type="entry name" value="ABC_tran"/>
    <property type="match status" value="1"/>
</dbReference>
<reference evidence="8" key="1">
    <citation type="journal article" date="2019" name="Int. J. Syst. Evol. Microbiol.">
        <title>The Global Catalogue of Microorganisms (GCM) 10K type strain sequencing project: providing services to taxonomists for standard genome sequencing and annotation.</title>
        <authorList>
            <consortium name="The Broad Institute Genomics Platform"/>
            <consortium name="The Broad Institute Genome Sequencing Center for Infectious Disease"/>
            <person name="Wu L."/>
            <person name="Ma J."/>
        </authorList>
    </citation>
    <scope>NUCLEOTIDE SEQUENCE [LARGE SCALE GENOMIC DNA]</scope>
    <source>
        <strain evidence="8">JCM 10083</strain>
    </source>
</reference>
<evidence type="ECO:0000313" key="7">
    <source>
        <dbReference type="EMBL" id="MFC7602251.1"/>
    </source>
</evidence>
<dbReference type="Pfam" id="PF08352">
    <property type="entry name" value="oligo_HPY"/>
    <property type="match status" value="1"/>
</dbReference>
<evidence type="ECO:0000256" key="3">
    <source>
        <dbReference type="ARBA" id="ARBA00022741"/>
    </source>
</evidence>
<sequence length="371" mass="40720">MAAEIAEPADSPGPFVAGPDAVLRVERLSKHFGKKKRFGGSSNMVRAVDEVSFDLARGETLGLVGESGCGKTTLSRMILRLIEPTGGRVLLDGEDVTKLAGRRLREFHQRVQVVFQDPYASLDPRQRVAASVAEPLTNSGMSKQEKLDTVHGMLERMGLQRAQAKLFPHQFSGGQRQRIGIARALSVTPQVLLLDEPVSALDVSIQAQVLKLLQDLRQEYGLSYILISHDLSVVRHVSDRVMVMYLGRIVEIAAKDDIYTSPHHPYTASLLSAAPVPDPDVERSRERIQLPGDPPNPANPPSGCTFHQRCFHAELLAQKLPAGEVHELDGGRKVPRACVRQAPALTLKADDEHWSACHFPLEREQAATIIA</sequence>
<comment type="caution">
    <text evidence="7">The sequence shown here is derived from an EMBL/GenBank/DDBJ whole genome shotgun (WGS) entry which is preliminary data.</text>
</comment>
<evidence type="ECO:0000256" key="1">
    <source>
        <dbReference type="ARBA" id="ARBA00005417"/>
    </source>
</evidence>
<dbReference type="InterPro" id="IPR003593">
    <property type="entry name" value="AAA+_ATPase"/>
</dbReference>
<dbReference type="Gene3D" id="3.40.50.300">
    <property type="entry name" value="P-loop containing nucleotide triphosphate hydrolases"/>
    <property type="match status" value="1"/>
</dbReference>
<dbReference type="InterPro" id="IPR027417">
    <property type="entry name" value="P-loop_NTPase"/>
</dbReference>
<protein>
    <submittedName>
        <fullName evidence="7">ABC transporter ATP-binding protein</fullName>
    </submittedName>
</protein>
<organism evidence="7 8">
    <name type="scientific">Streptosporangium amethystogenes subsp. fukuiense</name>
    <dbReference type="NCBI Taxonomy" id="698418"/>
    <lineage>
        <taxon>Bacteria</taxon>
        <taxon>Bacillati</taxon>
        <taxon>Actinomycetota</taxon>
        <taxon>Actinomycetes</taxon>
        <taxon>Streptosporangiales</taxon>
        <taxon>Streptosporangiaceae</taxon>
        <taxon>Streptosporangium</taxon>
    </lineage>
</organism>
<dbReference type="InterPro" id="IPR013563">
    <property type="entry name" value="Oligopep_ABC_C"/>
</dbReference>
<name>A0ABW2T3D5_9ACTN</name>
<dbReference type="GO" id="GO:0005524">
    <property type="term" value="F:ATP binding"/>
    <property type="evidence" value="ECO:0007669"/>
    <property type="project" value="UniProtKB-KW"/>
</dbReference>
<dbReference type="NCBIfam" id="TIGR01727">
    <property type="entry name" value="oligo_HPY"/>
    <property type="match status" value="1"/>
</dbReference>
<dbReference type="SUPFAM" id="SSF52540">
    <property type="entry name" value="P-loop containing nucleoside triphosphate hydrolases"/>
    <property type="match status" value="1"/>
</dbReference>
<dbReference type="InterPro" id="IPR017871">
    <property type="entry name" value="ABC_transporter-like_CS"/>
</dbReference>
<feature type="region of interest" description="Disordered" evidence="5">
    <location>
        <begin position="270"/>
        <end position="302"/>
    </location>
</feature>
<dbReference type="InterPro" id="IPR050319">
    <property type="entry name" value="ABC_transp_ATP-bind"/>
</dbReference>
<dbReference type="CDD" id="cd03257">
    <property type="entry name" value="ABC_NikE_OppD_transporters"/>
    <property type="match status" value="1"/>
</dbReference>
<dbReference type="InterPro" id="IPR003439">
    <property type="entry name" value="ABC_transporter-like_ATP-bd"/>
</dbReference>
<dbReference type="EMBL" id="JBHTEE010000001">
    <property type="protein sequence ID" value="MFC7602251.1"/>
    <property type="molecule type" value="Genomic_DNA"/>
</dbReference>
<dbReference type="RefSeq" id="WP_343964377.1">
    <property type="nucleotide sequence ID" value="NZ_BAAAGK010000023.1"/>
</dbReference>
<dbReference type="PANTHER" id="PTHR43776">
    <property type="entry name" value="TRANSPORT ATP-BINDING PROTEIN"/>
    <property type="match status" value="1"/>
</dbReference>
<gene>
    <name evidence="7" type="ORF">ACFQVD_19310</name>
</gene>
<feature type="domain" description="ABC transporter" evidence="6">
    <location>
        <begin position="23"/>
        <end position="271"/>
    </location>
</feature>
<dbReference type="PROSITE" id="PS50893">
    <property type="entry name" value="ABC_TRANSPORTER_2"/>
    <property type="match status" value="1"/>
</dbReference>
<keyword evidence="4 7" id="KW-0067">ATP-binding</keyword>
<evidence type="ECO:0000256" key="5">
    <source>
        <dbReference type="SAM" id="MobiDB-lite"/>
    </source>
</evidence>
<keyword evidence="3" id="KW-0547">Nucleotide-binding</keyword>
<evidence type="ECO:0000256" key="2">
    <source>
        <dbReference type="ARBA" id="ARBA00022448"/>
    </source>
</evidence>
<dbReference type="PROSITE" id="PS00211">
    <property type="entry name" value="ABC_TRANSPORTER_1"/>
    <property type="match status" value="1"/>
</dbReference>
<dbReference type="PANTHER" id="PTHR43776:SF7">
    <property type="entry name" value="D,D-DIPEPTIDE TRANSPORT ATP-BINDING PROTEIN DDPF-RELATED"/>
    <property type="match status" value="1"/>
</dbReference>
<comment type="similarity">
    <text evidence="1">Belongs to the ABC transporter superfamily.</text>
</comment>
<keyword evidence="2" id="KW-0813">Transport</keyword>
<evidence type="ECO:0000256" key="4">
    <source>
        <dbReference type="ARBA" id="ARBA00022840"/>
    </source>
</evidence>
<evidence type="ECO:0000313" key="8">
    <source>
        <dbReference type="Proteomes" id="UP001596514"/>
    </source>
</evidence>
<evidence type="ECO:0000259" key="6">
    <source>
        <dbReference type="PROSITE" id="PS50893"/>
    </source>
</evidence>
<proteinExistence type="inferred from homology"/>
<accession>A0ABW2T3D5</accession>